<dbReference type="GeneID" id="63210349"/>
<dbReference type="EMBL" id="MT658802">
    <property type="protein sequence ID" value="QNJ56767.1"/>
    <property type="molecule type" value="Genomic_DNA"/>
</dbReference>
<organism evidence="1 2">
    <name type="scientific">Mycobacterium phage Aziz</name>
    <dbReference type="NCBI Taxonomy" id="2762281"/>
    <lineage>
        <taxon>Viruses</taxon>
        <taxon>Duplodnaviria</taxon>
        <taxon>Heunggongvirae</taxon>
        <taxon>Uroviricota</taxon>
        <taxon>Caudoviricetes</taxon>
        <taxon>Vilmaviridae</taxon>
        <taxon>Mclasvirinae</taxon>
        <taxon>Reyvirus</taxon>
        <taxon>Reyvirus aziz</taxon>
    </lineage>
</organism>
<protein>
    <submittedName>
        <fullName evidence="1">Uncharacterized protein</fullName>
    </submittedName>
</protein>
<keyword evidence="2" id="KW-1185">Reference proteome</keyword>
<name>A0A7G8LHP5_9CAUD</name>
<evidence type="ECO:0000313" key="2">
    <source>
        <dbReference type="Proteomes" id="UP000515890"/>
    </source>
</evidence>
<evidence type="ECO:0000313" key="1">
    <source>
        <dbReference type="EMBL" id="QNJ56767.1"/>
    </source>
</evidence>
<reference evidence="1 2" key="1">
    <citation type="submission" date="2020-06" db="EMBL/GenBank/DDBJ databases">
        <authorList>
            <person name="Ruesch T."/>
            <person name="Stepniewski C."/>
            <person name="Ballard C."/>
            <person name="Battaglia S."/>
            <person name="Diaz I."/>
            <person name="Engley A."/>
            <person name="Erickson A."/>
            <person name="Ernst L."/>
            <person name="Gonzales E."/>
            <person name="Haider A."/>
            <person name="Harrison M."/>
            <person name="Moore J."/>
            <person name="Paratore J."/>
            <person name="Rafanan A."/>
            <person name="Storz S."/>
            <person name="Poxleitner M.K."/>
            <person name="Anders K.R."/>
            <person name="Garlena R.A."/>
            <person name="Russell D.A."/>
            <person name="Pope W.H."/>
            <person name="Jacobs-Sera D."/>
            <person name="Hatfull G.F."/>
        </authorList>
    </citation>
    <scope>NUCLEOTIDE SEQUENCE [LARGE SCALE GENOMIC DNA]</scope>
</reference>
<gene>
    <name evidence="1" type="primary">129</name>
    <name evidence="1" type="ORF">SEA_AZIZ_129</name>
</gene>
<sequence>MPALGALVVKPYPGQEMWVQALADGDYEVGVQFNKNQYTMIEVNREQLEQFSTNIIAVLLDTGL</sequence>
<reference evidence="2" key="2">
    <citation type="journal article" date="2021" name="Microbiol. Resour. Announc.">
        <title>Genome Sequences of Subcluster M2 Mycobacteriophages Estes and Aziz.</title>
        <authorList>
            <person name="Fitzgerald S.K."/>
            <person name="Johnson E.H."/>
            <person name="Storz S.H.R."/>
            <person name="Ballard C."/>
            <person name="Battaglia S."/>
            <person name="Boice M."/>
            <person name="Bramwell-Butcher J."/>
            <person name="Dedinsky M."/>
            <person name="DeKlotz J."/>
            <person name="Diaz I."/>
            <person name="Engley A."/>
            <person name="Ernst L."/>
            <person name="Gonzales E."/>
            <person name="Groscost A."/>
            <person name="Grosser P."/>
            <person name="Haider A."/>
            <person name="Harrison M."/>
            <person name="Husler K."/>
            <person name="Lau J."/>
            <person name="Monlux M."/>
            <person name="Paratore J."/>
            <person name="Ruesch T."/>
            <person name="Schlesinger M."/>
            <person name="Scholes A."/>
            <person name="Poxleitner M.K."/>
            <person name="Anders K.R."/>
        </authorList>
    </citation>
    <scope>NUCLEOTIDE SEQUENCE [LARGE SCALE GENOMIC DNA]</scope>
</reference>
<dbReference type="Proteomes" id="UP000515890">
    <property type="component" value="Segment"/>
</dbReference>
<proteinExistence type="predicted"/>
<dbReference type="RefSeq" id="YP_010013712.1">
    <property type="nucleotide sequence ID" value="NC_053513.1"/>
</dbReference>
<accession>A0A7G8LHP5</accession>
<dbReference type="KEGG" id="vg:63210349"/>